<organism evidence="2 3">
    <name type="scientific">Eumeta variegata</name>
    <name type="common">Bagworm moth</name>
    <name type="synonym">Eumeta japonica</name>
    <dbReference type="NCBI Taxonomy" id="151549"/>
    <lineage>
        <taxon>Eukaryota</taxon>
        <taxon>Metazoa</taxon>
        <taxon>Ecdysozoa</taxon>
        <taxon>Arthropoda</taxon>
        <taxon>Hexapoda</taxon>
        <taxon>Insecta</taxon>
        <taxon>Pterygota</taxon>
        <taxon>Neoptera</taxon>
        <taxon>Endopterygota</taxon>
        <taxon>Lepidoptera</taxon>
        <taxon>Glossata</taxon>
        <taxon>Ditrysia</taxon>
        <taxon>Tineoidea</taxon>
        <taxon>Psychidae</taxon>
        <taxon>Oiketicinae</taxon>
        <taxon>Eumeta</taxon>
    </lineage>
</organism>
<evidence type="ECO:0000313" key="2">
    <source>
        <dbReference type="EMBL" id="GBP28973.1"/>
    </source>
</evidence>
<feature type="compositionally biased region" description="Basic residues" evidence="1">
    <location>
        <begin position="252"/>
        <end position="261"/>
    </location>
</feature>
<gene>
    <name evidence="2" type="ORF">EVAR_83873_1</name>
</gene>
<dbReference type="Proteomes" id="UP000299102">
    <property type="component" value="Unassembled WGS sequence"/>
</dbReference>
<dbReference type="EMBL" id="BGZK01000214">
    <property type="protein sequence ID" value="GBP28973.1"/>
    <property type="molecule type" value="Genomic_DNA"/>
</dbReference>
<keyword evidence="3" id="KW-1185">Reference proteome</keyword>
<protein>
    <submittedName>
        <fullName evidence="2">Uncharacterized protein</fullName>
    </submittedName>
</protein>
<proteinExistence type="predicted"/>
<evidence type="ECO:0000256" key="1">
    <source>
        <dbReference type="SAM" id="MobiDB-lite"/>
    </source>
</evidence>
<comment type="caution">
    <text evidence="2">The sequence shown here is derived from an EMBL/GenBank/DDBJ whole genome shotgun (WGS) entry which is preliminary data.</text>
</comment>
<accession>A0A4C1UR70</accession>
<feature type="region of interest" description="Disordered" evidence="1">
    <location>
        <begin position="238"/>
        <end position="261"/>
    </location>
</feature>
<name>A0A4C1UR70_EUMVA</name>
<dbReference type="AlphaFoldDB" id="A0A4C1UR70"/>
<reference evidence="2 3" key="1">
    <citation type="journal article" date="2019" name="Commun. Biol.">
        <title>The bagworm genome reveals a unique fibroin gene that provides high tensile strength.</title>
        <authorList>
            <person name="Kono N."/>
            <person name="Nakamura H."/>
            <person name="Ohtoshi R."/>
            <person name="Tomita M."/>
            <person name="Numata K."/>
            <person name="Arakawa K."/>
        </authorList>
    </citation>
    <scope>NUCLEOTIDE SEQUENCE [LARGE SCALE GENOMIC DNA]</scope>
</reference>
<evidence type="ECO:0000313" key="3">
    <source>
        <dbReference type="Proteomes" id="UP000299102"/>
    </source>
</evidence>
<sequence length="261" mass="29418">MPRKMKHVNDIKQLSDVSETAFRFFPQAKMYQEQPHWEKEKILVYASERVLDKKICFVNGPSSECCARTFRLHSIDGPHTLHAIRESHSGRARRPARLAHVRLATMSKRGPKSIAKSVLESKNRTGLGPAVKPKLTSRTGPRWRSKLIIQSVDIKHEGIHSMLKGAKPETRRCRRCTQNFRAAEARHAGDLQTVTSSSSKEARKINYLGARRPSIPSTIAKMATAHVGKSLISPLMARRTRRKCSAPPAAPRARRPRTSRP</sequence>